<protein>
    <recommendedName>
        <fullName evidence="3">BTB domain-containing protein</fullName>
    </recommendedName>
</protein>
<sequence length="186" mass="21245">MFTVALEGDGTVEGQPVATLRDDAAEDWETLLEHIYDGSQERQGCLKFPLVRAMIRLGHKYDFEKSRQQDLDYFTEIFYPPTFDMYSSTNRTVMLQDFFSEDTCVADAISLAYDLVLRRTLPILYLMALSEPASYSIRPIPLISPPVTCLAIQIQPGAPHRRGSYTEWKESWDSARDCASFGELPW</sequence>
<dbReference type="AlphaFoldDB" id="D6RPE5"/>
<keyword evidence="2" id="KW-1185">Reference proteome</keyword>
<gene>
    <name evidence="1" type="ORF">CC1G_15078</name>
</gene>
<dbReference type="Proteomes" id="UP000001861">
    <property type="component" value="Unassembled WGS sequence"/>
</dbReference>
<dbReference type="EMBL" id="AACS02000008">
    <property type="protein sequence ID" value="EFI27250.1"/>
    <property type="molecule type" value="Genomic_DNA"/>
</dbReference>
<reference evidence="1 2" key="1">
    <citation type="journal article" date="2010" name="Proc. Natl. Acad. Sci. U.S.A.">
        <title>Insights into evolution of multicellular fungi from the assembled chromosomes of the mushroom Coprinopsis cinerea (Coprinus cinereus).</title>
        <authorList>
            <person name="Stajich J.E."/>
            <person name="Wilke S.K."/>
            <person name="Ahren D."/>
            <person name="Au C.H."/>
            <person name="Birren B.W."/>
            <person name="Borodovsky M."/>
            <person name="Burns C."/>
            <person name="Canback B."/>
            <person name="Casselton L.A."/>
            <person name="Cheng C.K."/>
            <person name="Deng J."/>
            <person name="Dietrich F.S."/>
            <person name="Fargo D.C."/>
            <person name="Farman M.L."/>
            <person name="Gathman A.C."/>
            <person name="Goldberg J."/>
            <person name="Guigo R."/>
            <person name="Hoegger P.J."/>
            <person name="Hooker J.B."/>
            <person name="Huggins A."/>
            <person name="James T.Y."/>
            <person name="Kamada T."/>
            <person name="Kilaru S."/>
            <person name="Kodira C."/>
            <person name="Kues U."/>
            <person name="Kupfer D."/>
            <person name="Kwan H.S."/>
            <person name="Lomsadze A."/>
            <person name="Li W."/>
            <person name="Lilly W.W."/>
            <person name="Ma L.J."/>
            <person name="Mackey A.J."/>
            <person name="Manning G."/>
            <person name="Martin F."/>
            <person name="Muraguchi H."/>
            <person name="Natvig D.O."/>
            <person name="Palmerini H."/>
            <person name="Ramesh M.A."/>
            <person name="Rehmeyer C.J."/>
            <person name="Roe B.A."/>
            <person name="Shenoy N."/>
            <person name="Stanke M."/>
            <person name="Ter-Hovhannisyan V."/>
            <person name="Tunlid A."/>
            <person name="Velagapudi R."/>
            <person name="Vision T.J."/>
            <person name="Zeng Q."/>
            <person name="Zolan M.E."/>
            <person name="Pukkila P.J."/>
        </authorList>
    </citation>
    <scope>NUCLEOTIDE SEQUENCE [LARGE SCALE GENOMIC DNA]</scope>
    <source>
        <strain evidence="2">Okayama-7 / 130 / ATCC MYA-4618 / FGSC 9003</strain>
    </source>
</reference>
<evidence type="ECO:0000313" key="1">
    <source>
        <dbReference type="EMBL" id="EFI27250.1"/>
    </source>
</evidence>
<dbReference type="VEuPathDB" id="FungiDB:CC1G_15078"/>
<evidence type="ECO:0008006" key="3">
    <source>
        <dbReference type="Google" id="ProtNLM"/>
    </source>
</evidence>
<accession>D6RPE5</accession>
<dbReference type="GeneID" id="9378147"/>
<dbReference type="OrthoDB" id="3217871at2759"/>
<dbReference type="InParanoid" id="D6RPE5"/>
<evidence type="ECO:0000313" key="2">
    <source>
        <dbReference type="Proteomes" id="UP000001861"/>
    </source>
</evidence>
<dbReference type="RefSeq" id="XP_002910744.1">
    <property type="nucleotide sequence ID" value="XM_002910698.1"/>
</dbReference>
<proteinExistence type="predicted"/>
<dbReference type="HOGENOM" id="CLU_1454324_0_0_1"/>
<comment type="caution">
    <text evidence="1">The sequence shown here is derived from an EMBL/GenBank/DDBJ whole genome shotgun (WGS) entry which is preliminary data.</text>
</comment>
<name>D6RPE5_COPC7</name>
<dbReference type="KEGG" id="cci:CC1G_15078"/>
<organism evidence="1 2">
    <name type="scientific">Coprinopsis cinerea (strain Okayama-7 / 130 / ATCC MYA-4618 / FGSC 9003)</name>
    <name type="common">Inky cap fungus</name>
    <name type="synonym">Hormographiella aspergillata</name>
    <dbReference type="NCBI Taxonomy" id="240176"/>
    <lineage>
        <taxon>Eukaryota</taxon>
        <taxon>Fungi</taxon>
        <taxon>Dikarya</taxon>
        <taxon>Basidiomycota</taxon>
        <taxon>Agaricomycotina</taxon>
        <taxon>Agaricomycetes</taxon>
        <taxon>Agaricomycetidae</taxon>
        <taxon>Agaricales</taxon>
        <taxon>Agaricineae</taxon>
        <taxon>Psathyrellaceae</taxon>
        <taxon>Coprinopsis</taxon>
    </lineage>
</organism>